<proteinExistence type="predicted"/>
<keyword evidence="3" id="KW-1185">Reference proteome</keyword>
<evidence type="ECO:0000313" key="3">
    <source>
        <dbReference type="Proteomes" id="UP001498398"/>
    </source>
</evidence>
<gene>
    <name evidence="2" type="ORF">VKT23_000072</name>
</gene>
<feature type="chain" id="PRO_5045437816" description="Acetoacetate decarboxylase" evidence="1">
    <location>
        <begin position="22"/>
        <end position="269"/>
    </location>
</feature>
<keyword evidence="1" id="KW-0732">Signal</keyword>
<dbReference type="PANTHER" id="PTHR40518">
    <property type="entry name" value="ACETOACETATE DECARBOXYLASE"/>
    <property type="match status" value="1"/>
</dbReference>
<dbReference type="InterPro" id="IPR023375">
    <property type="entry name" value="ADC_dom_sf"/>
</dbReference>
<feature type="signal peptide" evidence="1">
    <location>
        <begin position="1"/>
        <end position="21"/>
    </location>
</feature>
<evidence type="ECO:0000256" key="1">
    <source>
        <dbReference type="SAM" id="SignalP"/>
    </source>
</evidence>
<accession>A0ABR1K5S9</accession>
<comment type="caution">
    <text evidence="2">The sequence shown here is derived from an EMBL/GenBank/DDBJ whole genome shotgun (WGS) entry which is preliminary data.</text>
</comment>
<sequence>MHFQLLTGLLSFVSLFQTGLSQDDLPVAPAPWALDVAEGYVFVTPPLLSAALLPAGFADPNEVEALGSNGTLVPDIGTMLIVRYASSPVGPYDEMIYIPGKWKYDTGDLGFRITRIYVSTNESVINGRRNWNIPKHVATFDWQKSALGITTLSISSEASGGKPFFSAKFVPTTLPIPIEVNTTLTGDYLNLVQPPLPSGVTEAEIATDTWEKFLLNAKTETIAATTIVGNLRGGKIGDGIGYPDIEPLLPVGAKLSGGLNFPVSEVVDI</sequence>
<dbReference type="Gene3D" id="2.40.400.10">
    <property type="entry name" value="Acetoacetate decarboxylase-like"/>
    <property type="match status" value="1"/>
</dbReference>
<dbReference type="SUPFAM" id="SSF160104">
    <property type="entry name" value="Acetoacetate decarboxylase-like"/>
    <property type="match status" value="1"/>
</dbReference>
<dbReference type="EMBL" id="JBANRG010000001">
    <property type="protein sequence ID" value="KAK7471964.1"/>
    <property type="molecule type" value="Genomic_DNA"/>
</dbReference>
<organism evidence="2 3">
    <name type="scientific">Marasmiellus scandens</name>
    <dbReference type="NCBI Taxonomy" id="2682957"/>
    <lineage>
        <taxon>Eukaryota</taxon>
        <taxon>Fungi</taxon>
        <taxon>Dikarya</taxon>
        <taxon>Basidiomycota</taxon>
        <taxon>Agaricomycotina</taxon>
        <taxon>Agaricomycetes</taxon>
        <taxon>Agaricomycetidae</taxon>
        <taxon>Agaricales</taxon>
        <taxon>Marasmiineae</taxon>
        <taxon>Omphalotaceae</taxon>
        <taxon>Marasmiellus</taxon>
    </lineage>
</organism>
<protein>
    <recommendedName>
        <fullName evidence="4">Acetoacetate decarboxylase</fullName>
    </recommendedName>
</protein>
<evidence type="ECO:0000313" key="2">
    <source>
        <dbReference type="EMBL" id="KAK7471964.1"/>
    </source>
</evidence>
<name>A0ABR1K5S9_9AGAR</name>
<dbReference type="Proteomes" id="UP001498398">
    <property type="component" value="Unassembled WGS sequence"/>
</dbReference>
<evidence type="ECO:0008006" key="4">
    <source>
        <dbReference type="Google" id="ProtNLM"/>
    </source>
</evidence>
<dbReference type="PANTHER" id="PTHR40518:SF1">
    <property type="entry name" value="ACETOACETATE DECARBOXYLASE"/>
    <property type="match status" value="1"/>
</dbReference>
<reference evidence="2 3" key="1">
    <citation type="submission" date="2024-01" db="EMBL/GenBank/DDBJ databases">
        <title>A draft genome for the cacao thread blight pathogen Marasmiellus scandens.</title>
        <authorList>
            <person name="Baruah I.K."/>
            <person name="Leung J."/>
            <person name="Bukari Y."/>
            <person name="Amoako-Attah I."/>
            <person name="Meinhardt L.W."/>
            <person name="Bailey B.A."/>
            <person name="Cohen S.P."/>
        </authorList>
    </citation>
    <scope>NUCLEOTIDE SEQUENCE [LARGE SCALE GENOMIC DNA]</scope>
    <source>
        <strain evidence="2 3">GH-19</strain>
    </source>
</reference>